<evidence type="ECO:0000313" key="4">
    <source>
        <dbReference type="EMBL" id="MBC5617266.1"/>
    </source>
</evidence>
<dbReference type="InterPro" id="IPR000189">
    <property type="entry name" value="Transglyc_AS"/>
</dbReference>
<dbReference type="PROSITE" id="PS00922">
    <property type="entry name" value="TRANSGLYCOSYLASE"/>
    <property type="match status" value="1"/>
</dbReference>
<dbReference type="RefSeq" id="WP_101573237.1">
    <property type="nucleotide sequence ID" value="NZ_JACOOK010000005.1"/>
</dbReference>
<gene>
    <name evidence="4" type="ORF">H8S08_09600</name>
</gene>
<keyword evidence="2" id="KW-0732">Signal</keyword>
<dbReference type="EMBL" id="JACOOK010000005">
    <property type="protein sequence ID" value="MBC5617266.1"/>
    <property type="molecule type" value="Genomic_DNA"/>
</dbReference>
<dbReference type="InterPro" id="IPR023346">
    <property type="entry name" value="Lysozyme-like_dom_sf"/>
</dbReference>
<dbReference type="Gene3D" id="1.10.530.10">
    <property type="match status" value="1"/>
</dbReference>
<protein>
    <submittedName>
        <fullName evidence="4">Lytic transglycosylase domain-containing protein</fullName>
    </submittedName>
</protein>
<dbReference type="SUPFAM" id="SSF53955">
    <property type="entry name" value="Lysozyme-like"/>
    <property type="match status" value="1"/>
</dbReference>
<evidence type="ECO:0000313" key="5">
    <source>
        <dbReference type="Proteomes" id="UP000636891"/>
    </source>
</evidence>
<sequence>MKYVICTLLLTVSVAACAQPPLMPATTDPCAPVVVPSLPRELNFAGEPVPLGNYDTRESLLREVLTTMYLHSRTTQTLLATTRYFPVIEPILKKYGIPDDFKYLCMAESGLDPDVRSGAGAAGLWQLMPPYAKSAGLFMSGGVDERYHIERATEAACKYLADAKARLGSWTLAAASFNAGIAGVSRRLEKQGVNSYYDLFLPDETMRYVFRVLAFKLIASDPETYGYRIAREDYYQPLTDYHEVTVDNAAIDWSAVARSNGTTYKMLRELNHWIRDYDYDNKARRSFVIKVPNGGFRTDD</sequence>
<reference evidence="4 5" key="1">
    <citation type="submission" date="2020-08" db="EMBL/GenBank/DDBJ databases">
        <title>Genome public.</title>
        <authorList>
            <person name="Liu C."/>
            <person name="Sun Q."/>
        </authorList>
    </citation>
    <scope>NUCLEOTIDE SEQUENCE [LARGE SCALE GENOMIC DNA]</scope>
    <source>
        <strain evidence="4 5">New-7</strain>
    </source>
</reference>
<comment type="caution">
    <text evidence="4">The sequence shown here is derived from an EMBL/GenBank/DDBJ whole genome shotgun (WGS) entry which is preliminary data.</text>
</comment>
<evidence type="ECO:0000256" key="1">
    <source>
        <dbReference type="ARBA" id="ARBA00007734"/>
    </source>
</evidence>
<dbReference type="InterPro" id="IPR008258">
    <property type="entry name" value="Transglycosylase_SLT_dom_1"/>
</dbReference>
<dbReference type="Proteomes" id="UP000636891">
    <property type="component" value="Unassembled WGS sequence"/>
</dbReference>
<comment type="similarity">
    <text evidence="1">Belongs to the transglycosylase Slt family.</text>
</comment>
<dbReference type="CDD" id="cd16894">
    <property type="entry name" value="MltD-like"/>
    <property type="match status" value="1"/>
</dbReference>
<dbReference type="PROSITE" id="PS51257">
    <property type="entry name" value="PROKAR_LIPOPROTEIN"/>
    <property type="match status" value="1"/>
</dbReference>
<evidence type="ECO:0000259" key="3">
    <source>
        <dbReference type="Pfam" id="PF01464"/>
    </source>
</evidence>
<feature type="chain" id="PRO_5046618787" evidence="2">
    <location>
        <begin position="19"/>
        <end position="300"/>
    </location>
</feature>
<keyword evidence="5" id="KW-1185">Reference proteome</keyword>
<accession>A0ABR7CNM5</accession>
<dbReference type="PANTHER" id="PTHR37423:SF2">
    <property type="entry name" value="MEMBRANE-BOUND LYTIC MUREIN TRANSGLYCOSYLASE C"/>
    <property type="match status" value="1"/>
</dbReference>
<feature type="domain" description="Transglycosylase SLT" evidence="3">
    <location>
        <begin position="95"/>
        <end position="194"/>
    </location>
</feature>
<organism evidence="4 5">
    <name type="scientific">Alistipes hominis</name>
    <dbReference type="NCBI Taxonomy" id="2763015"/>
    <lineage>
        <taxon>Bacteria</taxon>
        <taxon>Pseudomonadati</taxon>
        <taxon>Bacteroidota</taxon>
        <taxon>Bacteroidia</taxon>
        <taxon>Bacteroidales</taxon>
        <taxon>Rikenellaceae</taxon>
        <taxon>Alistipes</taxon>
    </lineage>
</organism>
<dbReference type="PANTHER" id="PTHR37423">
    <property type="entry name" value="SOLUBLE LYTIC MUREIN TRANSGLYCOSYLASE-RELATED"/>
    <property type="match status" value="1"/>
</dbReference>
<name>A0ABR7CNM5_9BACT</name>
<feature type="signal peptide" evidence="2">
    <location>
        <begin position="1"/>
        <end position="18"/>
    </location>
</feature>
<dbReference type="Pfam" id="PF01464">
    <property type="entry name" value="SLT"/>
    <property type="match status" value="1"/>
</dbReference>
<proteinExistence type="inferred from homology"/>
<evidence type="ECO:0000256" key="2">
    <source>
        <dbReference type="SAM" id="SignalP"/>
    </source>
</evidence>